<dbReference type="GeneID" id="23463311"/>
<protein>
    <submittedName>
        <fullName evidence="1">Uncharacterized protein</fullName>
    </submittedName>
</protein>
<evidence type="ECO:0000313" key="2">
    <source>
        <dbReference type="Proteomes" id="UP000202511"/>
    </source>
</evidence>
<dbReference type="Proteomes" id="UP000202511">
    <property type="component" value="Segment"/>
</dbReference>
<dbReference type="KEGG" id="vg:23463311"/>
<organism evidence="1 2">
    <name type="scientific">Pandoravirus inopinatum</name>
    <dbReference type="NCBI Taxonomy" id="1605721"/>
    <lineage>
        <taxon>Viruses</taxon>
        <taxon>Pandoravirus</taxon>
    </lineage>
</organism>
<dbReference type="EMBL" id="KP136319">
    <property type="protein sequence ID" value="AJF98394.1"/>
    <property type="molecule type" value="Genomic_DNA"/>
</dbReference>
<accession>A0A0B5J444</accession>
<proteinExistence type="predicted"/>
<name>A0A0B5J444_9VIRU</name>
<dbReference type="RefSeq" id="YP_009120629.1">
    <property type="nucleotide sequence ID" value="NC_026440.1"/>
</dbReference>
<sequence length="100" mass="11359">MAVTTMMLQCIKNTASRQTSTLTDTPKKNRASASRFGHWAHGRHDCKMWMAGEKVPLIARLPAKMGDHSVAPARTIGKPISFFFDFYRQQQQHDHPTFSL</sequence>
<evidence type="ECO:0000313" key="1">
    <source>
        <dbReference type="EMBL" id="AJF98394.1"/>
    </source>
</evidence>
<reference evidence="1 2" key="1">
    <citation type="journal article" date="2015" name="Parasitol. Res.">
        <title>Viruses in close associations with free-living amoebae.</title>
        <authorList>
            <person name="Scheid P."/>
        </authorList>
    </citation>
    <scope>NUCLEOTIDE SEQUENCE [LARGE SCALE GENOMIC DNA]</scope>
    <source>
        <strain evidence="1">KlaHel</strain>
    </source>
</reference>